<evidence type="ECO:0000313" key="2">
    <source>
        <dbReference type="Proteomes" id="UP000824072"/>
    </source>
</evidence>
<dbReference type="InterPro" id="IPR008983">
    <property type="entry name" value="Tumour_necrosis_fac-like_dom"/>
</dbReference>
<organism evidence="1 2">
    <name type="scientific">Candidatus Pullichristensenella excrementigallinarum</name>
    <dbReference type="NCBI Taxonomy" id="2840907"/>
    <lineage>
        <taxon>Bacteria</taxon>
        <taxon>Bacillati</taxon>
        <taxon>Bacillota</taxon>
        <taxon>Clostridia</taxon>
        <taxon>Candidatus Pullichristensenella</taxon>
    </lineage>
</organism>
<reference evidence="1" key="2">
    <citation type="journal article" date="2021" name="PeerJ">
        <title>Extensive microbial diversity within the chicken gut microbiome revealed by metagenomics and culture.</title>
        <authorList>
            <person name="Gilroy R."/>
            <person name="Ravi A."/>
            <person name="Getino M."/>
            <person name="Pursley I."/>
            <person name="Horton D.L."/>
            <person name="Alikhan N.F."/>
            <person name="Baker D."/>
            <person name="Gharbi K."/>
            <person name="Hall N."/>
            <person name="Watson M."/>
            <person name="Adriaenssens E.M."/>
            <person name="Foster-Nyarko E."/>
            <person name="Jarju S."/>
            <person name="Secka A."/>
            <person name="Antonio M."/>
            <person name="Oren A."/>
            <person name="Chaudhuri R.R."/>
            <person name="La Ragione R."/>
            <person name="Hildebrand F."/>
            <person name="Pallen M.J."/>
        </authorList>
    </citation>
    <scope>NUCLEOTIDE SEQUENCE</scope>
    <source>
        <strain evidence="1">ChiHcec3-11533</strain>
    </source>
</reference>
<dbReference type="AlphaFoldDB" id="A0A9D1LB66"/>
<gene>
    <name evidence="1" type="ORF">IAB02_06195</name>
</gene>
<comment type="caution">
    <text evidence="1">The sequence shown here is derived from an EMBL/GenBank/DDBJ whole genome shotgun (WGS) entry which is preliminary data.</text>
</comment>
<name>A0A9D1LB66_9FIRM</name>
<sequence length="162" mass="17194">MQNAAQTRRSIIDFSATAGIGNASHPAPVYAFAHRNGRLNNDAADAGIHFDGLQASSPSHFSLDSSEIFCGVPGTYLIHYTLFLPRGADIDTLFQLEVNQQTLLPSVLHVEHAADTPGATYASQALLTATSPMVCRLVSGEEIDVRDATATAVATLSLLKID</sequence>
<dbReference type="Proteomes" id="UP000824072">
    <property type="component" value="Unassembled WGS sequence"/>
</dbReference>
<reference evidence="1" key="1">
    <citation type="submission" date="2020-10" db="EMBL/GenBank/DDBJ databases">
        <authorList>
            <person name="Gilroy R."/>
        </authorList>
    </citation>
    <scope>NUCLEOTIDE SEQUENCE</scope>
    <source>
        <strain evidence="1">ChiHcec3-11533</strain>
    </source>
</reference>
<evidence type="ECO:0000313" key="1">
    <source>
        <dbReference type="EMBL" id="HIU34138.1"/>
    </source>
</evidence>
<dbReference type="SUPFAM" id="SSF49842">
    <property type="entry name" value="TNF-like"/>
    <property type="match status" value="1"/>
</dbReference>
<proteinExistence type="predicted"/>
<evidence type="ECO:0008006" key="3">
    <source>
        <dbReference type="Google" id="ProtNLM"/>
    </source>
</evidence>
<protein>
    <recommendedName>
        <fullName evidence="3">BclA C-terminal domain-containing protein</fullName>
    </recommendedName>
</protein>
<dbReference type="EMBL" id="DVMU01000138">
    <property type="protein sequence ID" value="HIU34138.1"/>
    <property type="molecule type" value="Genomic_DNA"/>
</dbReference>
<accession>A0A9D1LB66</accession>